<name>A0AAE0GYI4_9CHLO</name>
<keyword evidence="2" id="KW-1185">Reference proteome</keyword>
<reference evidence="1 2" key="1">
    <citation type="journal article" date="2015" name="Genome Biol. Evol.">
        <title>Comparative Genomics of a Bacterivorous Green Alga Reveals Evolutionary Causalities and Consequences of Phago-Mixotrophic Mode of Nutrition.</title>
        <authorList>
            <person name="Burns J.A."/>
            <person name="Paasch A."/>
            <person name="Narechania A."/>
            <person name="Kim E."/>
        </authorList>
    </citation>
    <scope>NUCLEOTIDE SEQUENCE [LARGE SCALE GENOMIC DNA]</scope>
    <source>
        <strain evidence="1 2">PLY_AMNH</strain>
    </source>
</reference>
<comment type="caution">
    <text evidence="1">The sequence shown here is derived from an EMBL/GenBank/DDBJ whole genome shotgun (WGS) entry which is preliminary data.</text>
</comment>
<dbReference type="AlphaFoldDB" id="A0AAE0GYI4"/>
<dbReference type="EMBL" id="LGRX02001177">
    <property type="protein sequence ID" value="KAK3286702.1"/>
    <property type="molecule type" value="Genomic_DNA"/>
</dbReference>
<dbReference type="Proteomes" id="UP001190700">
    <property type="component" value="Unassembled WGS sequence"/>
</dbReference>
<sequence length="145" mass="15190">ERLRDPLWGATRGEDLGYGGQPYRAHSVLGALRGGEAAWIMVGRATTLFLGGTQGARPWIWWQRDHSVSGGHSEAALDMVGSAATLGGHSAKTTDMVGSMSHSVSGGHSGETAGGYAKTFCLDMVGTKLTTLFLGPLEAKTLDMV</sequence>
<organism evidence="1 2">
    <name type="scientific">Cymbomonas tetramitiformis</name>
    <dbReference type="NCBI Taxonomy" id="36881"/>
    <lineage>
        <taxon>Eukaryota</taxon>
        <taxon>Viridiplantae</taxon>
        <taxon>Chlorophyta</taxon>
        <taxon>Pyramimonadophyceae</taxon>
        <taxon>Pyramimonadales</taxon>
        <taxon>Pyramimonadaceae</taxon>
        <taxon>Cymbomonas</taxon>
    </lineage>
</organism>
<accession>A0AAE0GYI4</accession>
<gene>
    <name evidence="1" type="ORF">CYMTET_5745</name>
</gene>
<feature type="non-terminal residue" evidence="1">
    <location>
        <position position="1"/>
    </location>
</feature>
<protein>
    <submittedName>
        <fullName evidence="1">Uncharacterized protein</fullName>
    </submittedName>
</protein>
<proteinExistence type="predicted"/>
<evidence type="ECO:0000313" key="1">
    <source>
        <dbReference type="EMBL" id="KAK3286702.1"/>
    </source>
</evidence>
<evidence type="ECO:0000313" key="2">
    <source>
        <dbReference type="Proteomes" id="UP001190700"/>
    </source>
</evidence>